<evidence type="ECO:0000256" key="5">
    <source>
        <dbReference type="ARBA" id="ARBA00022857"/>
    </source>
</evidence>
<evidence type="ECO:0000256" key="11">
    <source>
        <dbReference type="ARBA" id="ARBA00038963"/>
    </source>
</evidence>
<evidence type="ECO:0000256" key="2">
    <source>
        <dbReference type="ARBA" id="ARBA00010371"/>
    </source>
</evidence>
<keyword evidence="5" id="KW-0521">NADP</keyword>
<keyword evidence="15" id="KW-1185">Reference proteome</keyword>
<dbReference type="PANTHER" id="PTHR43981:SF2">
    <property type="entry name" value="ENOYL-[ACYL-CARRIER-PROTEIN] REDUCTASE, MITOCHONDRIAL"/>
    <property type="match status" value="1"/>
</dbReference>
<dbReference type="Gene3D" id="3.90.180.10">
    <property type="entry name" value="Medium-chain alcohol dehydrogenases, catalytic domain"/>
    <property type="match status" value="1"/>
</dbReference>
<evidence type="ECO:0000256" key="3">
    <source>
        <dbReference type="ARBA" id="ARBA00022516"/>
    </source>
</evidence>
<dbReference type="EC" id="1.3.1.104" evidence="11"/>
<evidence type="ECO:0000256" key="7">
    <source>
        <dbReference type="ARBA" id="ARBA00023002"/>
    </source>
</evidence>
<organism evidence="14 15">
    <name type="scientific">Lipomyces starkeyi NRRL Y-11557</name>
    <dbReference type="NCBI Taxonomy" id="675824"/>
    <lineage>
        <taxon>Eukaryota</taxon>
        <taxon>Fungi</taxon>
        <taxon>Dikarya</taxon>
        <taxon>Ascomycota</taxon>
        <taxon>Saccharomycotina</taxon>
        <taxon>Lipomycetes</taxon>
        <taxon>Lipomycetales</taxon>
        <taxon>Lipomycetaceae</taxon>
        <taxon>Lipomyces</taxon>
    </lineage>
</organism>
<keyword evidence="10" id="KW-0275">Fatty acid biosynthesis</keyword>
<dbReference type="GO" id="GO:0006633">
    <property type="term" value="P:fatty acid biosynthetic process"/>
    <property type="evidence" value="ECO:0007669"/>
    <property type="project" value="UniProtKB-KW"/>
</dbReference>
<keyword evidence="8" id="KW-0443">Lipid metabolism</keyword>
<keyword evidence="3" id="KW-0444">Lipid biosynthesis</keyword>
<evidence type="ECO:0000256" key="10">
    <source>
        <dbReference type="ARBA" id="ARBA00023160"/>
    </source>
</evidence>
<dbReference type="Proteomes" id="UP000094385">
    <property type="component" value="Unassembled WGS sequence"/>
</dbReference>
<dbReference type="EMBL" id="KV454307">
    <property type="protein sequence ID" value="ODQ68929.1"/>
    <property type="molecule type" value="Genomic_DNA"/>
</dbReference>
<evidence type="ECO:0000313" key="15">
    <source>
        <dbReference type="Proteomes" id="UP000094385"/>
    </source>
</evidence>
<name>A0A1E3PU30_LIPST</name>
<evidence type="ECO:0000256" key="4">
    <source>
        <dbReference type="ARBA" id="ARBA00022832"/>
    </source>
</evidence>
<evidence type="ECO:0000259" key="13">
    <source>
        <dbReference type="SMART" id="SM00829"/>
    </source>
</evidence>
<dbReference type="STRING" id="675824.A0A1E3PU30"/>
<gene>
    <name evidence="14" type="ORF">LIPSTDRAFT_59874</name>
</gene>
<protein>
    <recommendedName>
        <fullName evidence="11">enoyl-[acyl-carrier-protein] reductase</fullName>
        <ecNumber evidence="11">1.3.1.104</ecNumber>
    </recommendedName>
</protein>
<proteinExistence type="inferred from homology"/>
<evidence type="ECO:0000256" key="9">
    <source>
        <dbReference type="ARBA" id="ARBA00023128"/>
    </source>
</evidence>
<evidence type="ECO:0000313" key="14">
    <source>
        <dbReference type="EMBL" id="ODQ68929.1"/>
    </source>
</evidence>
<dbReference type="SUPFAM" id="SSF51735">
    <property type="entry name" value="NAD(P)-binding Rossmann-fold domains"/>
    <property type="match status" value="1"/>
</dbReference>
<dbReference type="AlphaFoldDB" id="A0A1E3PU30"/>
<accession>A0A1E3PU30</accession>
<comment type="catalytic activity">
    <reaction evidence="12">
        <text>a 2,3-saturated acyl-[ACP] + NADP(+) = a (2E)-enoyl-[ACP] + NADPH + H(+)</text>
        <dbReference type="Rhea" id="RHEA:22564"/>
        <dbReference type="Rhea" id="RHEA-COMP:9925"/>
        <dbReference type="Rhea" id="RHEA-COMP:9926"/>
        <dbReference type="ChEBI" id="CHEBI:15378"/>
        <dbReference type="ChEBI" id="CHEBI:57783"/>
        <dbReference type="ChEBI" id="CHEBI:58349"/>
        <dbReference type="ChEBI" id="CHEBI:78784"/>
        <dbReference type="ChEBI" id="CHEBI:78785"/>
        <dbReference type="EC" id="1.3.1.104"/>
    </reaction>
</comment>
<dbReference type="InterPro" id="IPR051034">
    <property type="entry name" value="Mito_Enoyl-ACP_Reductase"/>
</dbReference>
<evidence type="ECO:0000256" key="12">
    <source>
        <dbReference type="ARBA" id="ARBA00048843"/>
    </source>
</evidence>
<keyword evidence="9" id="KW-0496">Mitochondrion</keyword>
<keyword evidence="6" id="KW-0809">Transit peptide</keyword>
<dbReference type="SMART" id="SM00829">
    <property type="entry name" value="PKS_ER"/>
    <property type="match status" value="1"/>
</dbReference>
<dbReference type="Pfam" id="PF08240">
    <property type="entry name" value="ADH_N"/>
    <property type="match status" value="1"/>
</dbReference>
<dbReference type="GO" id="GO:0009060">
    <property type="term" value="P:aerobic respiration"/>
    <property type="evidence" value="ECO:0007669"/>
    <property type="project" value="EnsemblFungi"/>
</dbReference>
<dbReference type="GO" id="GO:0005739">
    <property type="term" value="C:mitochondrion"/>
    <property type="evidence" value="ECO:0007669"/>
    <property type="project" value="UniProtKB-SubCell"/>
</dbReference>
<evidence type="ECO:0000256" key="8">
    <source>
        <dbReference type="ARBA" id="ARBA00023098"/>
    </source>
</evidence>
<keyword evidence="7" id="KW-0560">Oxidoreductase</keyword>
<evidence type="ECO:0000256" key="6">
    <source>
        <dbReference type="ARBA" id="ARBA00022946"/>
    </source>
</evidence>
<keyword evidence="4" id="KW-0276">Fatty acid metabolism</keyword>
<dbReference type="GO" id="GO:0141148">
    <property type="term" value="F:enoyl-[acyl-carrier-protein] reductase (NADPH) activity"/>
    <property type="evidence" value="ECO:0007669"/>
    <property type="project" value="UniProtKB-EC"/>
</dbReference>
<reference evidence="14 15" key="1">
    <citation type="journal article" date="2016" name="Proc. Natl. Acad. Sci. U.S.A.">
        <title>Comparative genomics of biotechnologically important yeasts.</title>
        <authorList>
            <person name="Riley R."/>
            <person name="Haridas S."/>
            <person name="Wolfe K.H."/>
            <person name="Lopes M.R."/>
            <person name="Hittinger C.T."/>
            <person name="Goeker M."/>
            <person name="Salamov A.A."/>
            <person name="Wisecaver J.H."/>
            <person name="Long T.M."/>
            <person name="Calvey C.H."/>
            <person name="Aerts A.L."/>
            <person name="Barry K.W."/>
            <person name="Choi C."/>
            <person name="Clum A."/>
            <person name="Coughlan A.Y."/>
            <person name="Deshpande S."/>
            <person name="Douglass A.P."/>
            <person name="Hanson S.J."/>
            <person name="Klenk H.-P."/>
            <person name="LaButti K.M."/>
            <person name="Lapidus A."/>
            <person name="Lindquist E.A."/>
            <person name="Lipzen A.M."/>
            <person name="Meier-Kolthoff J.P."/>
            <person name="Ohm R.A."/>
            <person name="Otillar R.P."/>
            <person name="Pangilinan J.L."/>
            <person name="Peng Y."/>
            <person name="Rokas A."/>
            <person name="Rosa C.A."/>
            <person name="Scheuner C."/>
            <person name="Sibirny A.A."/>
            <person name="Slot J.C."/>
            <person name="Stielow J.B."/>
            <person name="Sun H."/>
            <person name="Kurtzman C.P."/>
            <person name="Blackwell M."/>
            <person name="Grigoriev I.V."/>
            <person name="Jeffries T.W."/>
        </authorList>
    </citation>
    <scope>NUCLEOTIDE SEQUENCE [LARGE SCALE GENOMIC DNA]</scope>
    <source>
        <strain evidence="14 15">NRRL Y-11557</strain>
    </source>
</reference>
<sequence length="396" mass="44158">MIPSRVFYYAVLRISTRYVRGRVPAVRPAIRTRRDFSAEAKAIVFETNGKPLEVLKLHTFSLPDVTDDTILVKFLASPINPADINQVEGVYPTKPPFLTDEISSTTPLAIGGNEGAVEILEVGKSVTQFKPGDRAIMRHTLFGTWRTHAIANILDLTKVPFPSSDITAVQAATASVNPTTAYRMLKDFVEMKHDDWFIQTAANSGVGRAAIQLGRLWGLRSINVVRDRDDIDDLKRDLESLGATKVVTEDEIKDKGFRNTIKEWIGNREIKLGLNCTGGESTTNIARQLSTGGHLVTYGGMARKPVTVPVSLFIFKDIHLHGYWLTRWSDSHPDEKEQIVNEILGLLKAGELKDVPVDEVVWTADMSDQERLDAFKHGVERYISGSRGRKQVLVHK</sequence>
<dbReference type="CDD" id="cd08290">
    <property type="entry name" value="ETR"/>
    <property type="match status" value="1"/>
</dbReference>
<feature type="domain" description="Enoyl reductase (ER)" evidence="13">
    <location>
        <begin position="50"/>
        <end position="393"/>
    </location>
</feature>
<dbReference type="InterPro" id="IPR013149">
    <property type="entry name" value="ADH-like_C"/>
</dbReference>
<dbReference type="FunFam" id="3.40.50.720:FF:000112">
    <property type="entry name" value="Enoyl-[acyl-carrier-protein] reductase 1, mitochondrial"/>
    <property type="match status" value="1"/>
</dbReference>
<dbReference type="Gene3D" id="3.40.50.720">
    <property type="entry name" value="NAD(P)-binding Rossmann-like Domain"/>
    <property type="match status" value="1"/>
</dbReference>
<dbReference type="InterPro" id="IPR013154">
    <property type="entry name" value="ADH-like_N"/>
</dbReference>
<dbReference type="Pfam" id="PF00107">
    <property type="entry name" value="ADH_zinc_N"/>
    <property type="match status" value="1"/>
</dbReference>
<comment type="similarity">
    <text evidence="2">Belongs to the zinc-containing alcohol dehydrogenase family. Quinone oxidoreductase subfamily.</text>
</comment>
<dbReference type="OrthoDB" id="7482721at2759"/>
<dbReference type="PANTHER" id="PTHR43981">
    <property type="entry name" value="ENOYL-[ACYL-CARRIER-PROTEIN] REDUCTASE, MITOCHONDRIAL"/>
    <property type="match status" value="1"/>
</dbReference>
<comment type="subcellular location">
    <subcellularLocation>
        <location evidence="1">Mitochondrion</location>
    </subcellularLocation>
</comment>
<evidence type="ECO:0000256" key="1">
    <source>
        <dbReference type="ARBA" id="ARBA00004173"/>
    </source>
</evidence>
<dbReference type="InterPro" id="IPR036291">
    <property type="entry name" value="NAD(P)-bd_dom_sf"/>
</dbReference>
<dbReference type="SUPFAM" id="SSF50129">
    <property type="entry name" value="GroES-like"/>
    <property type="match status" value="1"/>
</dbReference>
<dbReference type="InterPro" id="IPR011032">
    <property type="entry name" value="GroES-like_sf"/>
</dbReference>
<dbReference type="InterPro" id="IPR020843">
    <property type="entry name" value="ER"/>
</dbReference>